<sequence length="159" mass="17750">MFSLGLIISILTRESHPKFDRMAAIGLPIFVIAYATVYFVYPRLGFTEHAIYVHPFVLLICAGLLLTSLAAGENWVNRLLSLPPAIWLGEVSFGIYLLHRPVGWALDVELPHHPFNKLGAVAVTMILAQVAHMAIEKPSRDALRKWGANLIDQRRISNP</sequence>
<feature type="domain" description="Acyltransferase 3" evidence="2">
    <location>
        <begin position="2"/>
        <end position="125"/>
    </location>
</feature>
<feature type="transmembrane region" description="Helical" evidence="1">
    <location>
        <begin position="79"/>
        <end position="98"/>
    </location>
</feature>
<keyword evidence="1" id="KW-0472">Membrane</keyword>
<dbReference type="GO" id="GO:0000271">
    <property type="term" value="P:polysaccharide biosynthetic process"/>
    <property type="evidence" value="ECO:0007669"/>
    <property type="project" value="TreeGrafter"/>
</dbReference>
<proteinExistence type="predicted"/>
<comment type="caution">
    <text evidence="3">The sequence shown here is derived from an EMBL/GenBank/DDBJ whole genome shotgun (WGS) entry which is preliminary data.</text>
</comment>
<protein>
    <submittedName>
        <fullName evidence="3">Acyltransferase family protein</fullName>
    </submittedName>
</protein>
<dbReference type="EMBL" id="WTYA01000005">
    <property type="protein sequence ID" value="MXP28656.1"/>
    <property type="molecule type" value="Genomic_DNA"/>
</dbReference>
<evidence type="ECO:0000313" key="4">
    <source>
        <dbReference type="Proteomes" id="UP000439780"/>
    </source>
</evidence>
<keyword evidence="3" id="KW-0808">Transferase</keyword>
<dbReference type="OrthoDB" id="9796461at2"/>
<dbReference type="GO" id="GO:0016020">
    <property type="term" value="C:membrane"/>
    <property type="evidence" value="ECO:0007669"/>
    <property type="project" value="TreeGrafter"/>
</dbReference>
<dbReference type="AlphaFoldDB" id="A0A845AJC7"/>
<keyword evidence="4" id="KW-1185">Reference proteome</keyword>
<keyword evidence="1" id="KW-1133">Transmembrane helix</keyword>
<feature type="transmembrane region" description="Helical" evidence="1">
    <location>
        <begin position="21"/>
        <end position="41"/>
    </location>
</feature>
<dbReference type="GO" id="GO:0016747">
    <property type="term" value="F:acyltransferase activity, transferring groups other than amino-acyl groups"/>
    <property type="evidence" value="ECO:0007669"/>
    <property type="project" value="InterPro"/>
</dbReference>
<evidence type="ECO:0000256" key="1">
    <source>
        <dbReference type="SAM" id="Phobius"/>
    </source>
</evidence>
<keyword evidence="3" id="KW-0012">Acyltransferase</keyword>
<organism evidence="3 4">
    <name type="scientific">Qipengyuania algicida</name>
    <dbReference type="NCBI Taxonomy" id="1836209"/>
    <lineage>
        <taxon>Bacteria</taxon>
        <taxon>Pseudomonadati</taxon>
        <taxon>Pseudomonadota</taxon>
        <taxon>Alphaproteobacteria</taxon>
        <taxon>Sphingomonadales</taxon>
        <taxon>Erythrobacteraceae</taxon>
        <taxon>Qipengyuania</taxon>
    </lineage>
</organism>
<gene>
    <name evidence="3" type="ORF">GRI58_07465</name>
</gene>
<dbReference type="Pfam" id="PF01757">
    <property type="entry name" value="Acyl_transf_3"/>
    <property type="match status" value="1"/>
</dbReference>
<dbReference type="InterPro" id="IPR050879">
    <property type="entry name" value="Acyltransferase_3"/>
</dbReference>
<name>A0A845AJC7_9SPHN</name>
<dbReference type="PANTHER" id="PTHR23028:SF53">
    <property type="entry name" value="ACYL_TRANSF_3 DOMAIN-CONTAINING PROTEIN"/>
    <property type="match status" value="1"/>
</dbReference>
<feature type="transmembrane region" description="Helical" evidence="1">
    <location>
        <begin position="53"/>
        <end position="72"/>
    </location>
</feature>
<dbReference type="Proteomes" id="UP000439780">
    <property type="component" value="Unassembled WGS sequence"/>
</dbReference>
<accession>A0A845AJC7</accession>
<reference evidence="3 4" key="1">
    <citation type="submission" date="2019-12" db="EMBL/GenBank/DDBJ databases">
        <title>Genomic-based taxomic classification of the family Erythrobacteraceae.</title>
        <authorList>
            <person name="Xu L."/>
        </authorList>
    </citation>
    <scope>NUCLEOTIDE SEQUENCE [LARGE SCALE GENOMIC DNA]</scope>
    <source>
        <strain evidence="3 4">KEMB 9005-328</strain>
    </source>
</reference>
<evidence type="ECO:0000313" key="3">
    <source>
        <dbReference type="EMBL" id="MXP28656.1"/>
    </source>
</evidence>
<feature type="transmembrane region" description="Helical" evidence="1">
    <location>
        <begin position="118"/>
        <end position="135"/>
    </location>
</feature>
<evidence type="ECO:0000259" key="2">
    <source>
        <dbReference type="Pfam" id="PF01757"/>
    </source>
</evidence>
<dbReference type="PANTHER" id="PTHR23028">
    <property type="entry name" value="ACETYLTRANSFERASE"/>
    <property type="match status" value="1"/>
</dbReference>
<dbReference type="InterPro" id="IPR002656">
    <property type="entry name" value="Acyl_transf_3_dom"/>
</dbReference>
<keyword evidence="1" id="KW-0812">Transmembrane</keyword>